<dbReference type="InterPro" id="IPR036267">
    <property type="entry name" value="RuvA_C_sf"/>
</dbReference>
<dbReference type="GO" id="GO:0000400">
    <property type="term" value="F:four-way junction DNA binding"/>
    <property type="evidence" value="ECO:0007669"/>
    <property type="project" value="UniProtKB-UniRule"/>
</dbReference>
<dbReference type="GO" id="GO:0006281">
    <property type="term" value="P:DNA repair"/>
    <property type="evidence" value="ECO:0007669"/>
    <property type="project" value="UniProtKB-UniRule"/>
</dbReference>
<dbReference type="Proteomes" id="UP000282106">
    <property type="component" value="Unassembled WGS sequence"/>
</dbReference>
<dbReference type="AlphaFoldDB" id="A0A3N0V9M6"/>
<comment type="function">
    <text evidence="6">The RuvA-RuvB-RuvC complex processes Holliday junction (HJ) DNA during genetic recombination and DNA repair, while the RuvA-RuvB complex plays an important role in the rescue of blocked DNA replication forks via replication fork reversal (RFR). RuvA specifically binds to HJ cruciform DNA, conferring on it an open structure. The RuvB hexamer acts as an ATP-dependent pump, pulling dsDNA into and through the RuvAB complex. HJ branch migration allows RuvC to scan DNA until it finds its consensus sequence, where it cleaves and resolves the cruciform DNA.</text>
</comment>
<feature type="region of interest" description="Domain I" evidence="6">
    <location>
        <begin position="1"/>
        <end position="64"/>
    </location>
</feature>
<protein>
    <recommendedName>
        <fullName evidence="6">Holliday junction branch migration complex subunit RuvA</fullName>
    </recommendedName>
</protein>
<evidence type="ECO:0000256" key="1">
    <source>
        <dbReference type="ARBA" id="ARBA00022490"/>
    </source>
</evidence>
<dbReference type="GO" id="GO:0005737">
    <property type="term" value="C:cytoplasm"/>
    <property type="evidence" value="ECO:0007669"/>
    <property type="project" value="UniProtKB-SubCell"/>
</dbReference>
<dbReference type="Pfam" id="PF07499">
    <property type="entry name" value="RuvA_C"/>
    <property type="match status" value="1"/>
</dbReference>
<dbReference type="InterPro" id="IPR012340">
    <property type="entry name" value="NA-bd_OB-fold"/>
</dbReference>
<evidence type="ECO:0000313" key="8">
    <source>
        <dbReference type="EMBL" id="ROH89415.1"/>
    </source>
</evidence>
<keyword evidence="3 6" id="KW-0238">DNA-binding</keyword>
<reference evidence="8 9" key="1">
    <citation type="submission" date="2018-10" db="EMBL/GenBank/DDBJ databases">
        <authorList>
            <person name="Chen W.-M."/>
        </authorList>
    </citation>
    <scope>NUCLEOTIDE SEQUENCE [LARGE SCALE GENOMIC DNA]</scope>
    <source>
        <strain evidence="8 9">THS-13</strain>
    </source>
</reference>
<dbReference type="GO" id="GO:0048476">
    <property type="term" value="C:Holliday junction resolvase complex"/>
    <property type="evidence" value="ECO:0007669"/>
    <property type="project" value="UniProtKB-UniRule"/>
</dbReference>
<organism evidence="8 9">
    <name type="scientific">Stagnimonas aquatica</name>
    <dbReference type="NCBI Taxonomy" id="2689987"/>
    <lineage>
        <taxon>Bacteria</taxon>
        <taxon>Pseudomonadati</taxon>
        <taxon>Pseudomonadota</taxon>
        <taxon>Gammaproteobacteria</taxon>
        <taxon>Nevskiales</taxon>
        <taxon>Nevskiaceae</taxon>
        <taxon>Stagnimonas</taxon>
    </lineage>
</organism>
<keyword evidence="4 6" id="KW-0233">DNA recombination</keyword>
<dbReference type="SUPFAM" id="SSF46929">
    <property type="entry name" value="DNA helicase RuvA subunit, C-terminal domain"/>
    <property type="match status" value="1"/>
</dbReference>
<keyword evidence="2 6" id="KW-0227">DNA damage</keyword>
<comment type="caution">
    <text evidence="6">Lacks conserved residue(s) required for the propagation of feature annotation.</text>
</comment>
<comment type="domain">
    <text evidence="6">Has three domains with a flexible linker between the domains II and III and assumes an 'L' shape. Domain III is highly mobile and contacts RuvB.</text>
</comment>
<dbReference type="GO" id="GO:0005524">
    <property type="term" value="F:ATP binding"/>
    <property type="evidence" value="ECO:0007669"/>
    <property type="project" value="InterPro"/>
</dbReference>
<dbReference type="HAMAP" id="MF_00031">
    <property type="entry name" value="DNA_HJ_migration_RuvA"/>
    <property type="match status" value="1"/>
</dbReference>
<dbReference type="Gene3D" id="1.10.150.20">
    <property type="entry name" value="5' to 3' exonuclease, C-terminal subdomain"/>
    <property type="match status" value="1"/>
</dbReference>
<feature type="domain" description="Helix-hairpin-helix DNA-binding motif class 1" evidence="7">
    <location>
        <begin position="108"/>
        <end position="127"/>
    </location>
</feature>
<dbReference type="InterPro" id="IPR011114">
    <property type="entry name" value="RuvA_C"/>
</dbReference>
<dbReference type="CDD" id="cd14332">
    <property type="entry name" value="UBA_RuvA_C"/>
    <property type="match status" value="1"/>
</dbReference>
<keyword evidence="5 6" id="KW-0234">DNA repair</keyword>
<dbReference type="SUPFAM" id="SSF50249">
    <property type="entry name" value="Nucleic acid-binding proteins"/>
    <property type="match status" value="1"/>
</dbReference>
<dbReference type="GO" id="GO:0009378">
    <property type="term" value="F:four-way junction helicase activity"/>
    <property type="evidence" value="ECO:0007669"/>
    <property type="project" value="InterPro"/>
</dbReference>
<dbReference type="Pfam" id="PF14520">
    <property type="entry name" value="HHH_5"/>
    <property type="match status" value="1"/>
</dbReference>
<dbReference type="SUPFAM" id="SSF47781">
    <property type="entry name" value="RuvA domain 2-like"/>
    <property type="match status" value="1"/>
</dbReference>
<dbReference type="InterPro" id="IPR010994">
    <property type="entry name" value="RuvA_2-like"/>
</dbReference>
<comment type="subunit">
    <text evidence="6">Homotetramer. Forms an RuvA(8)-RuvB(12)-Holliday junction (HJ) complex. HJ DNA is sandwiched between 2 RuvA tetramers; dsDNA enters through RuvA and exits via RuvB. An RuvB hexamer assembles on each DNA strand where it exits the tetramer. Each RuvB hexamer is contacted by two RuvA subunits (via domain III) on 2 adjacent RuvB subunits; this complex drives branch migration. In the full resolvosome a probable DNA-RuvA(4)-RuvB(12)-RuvC(2) complex forms which resolves the HJ.</text>
</comment>
<evidence type="ECO:0000256" key="5">
    <source>
        <dbReference type="ARBA" id="ARBA00023204"/>
    </source>
</evidence>
<evidence type="ECO:0000256" key="3">
    <source>
        <dbReference type="ARBA" id="ARBA00023125"/>
    </source>
</evidence>
<evidence type="ECO:0000256" key="2">
    <source>
        <dbReference type="ARBA" id="ARBA00022763"/>
    </source>
</evidence>
<name>A0A3N0V9M6_9GAMM</name>
<sequence length="197" mass="20729">MIGRISGKLVLKAPPQLLVDVGGVGYELEVPMSTLYKLPALGEAVSLHTHLTVREDAHLLYGFASLAEKALFRELIKLSGVGPKLALAVLSGVSVEEFWALVRAGDAVRLTKLPGIGKKTAERMVLELREKAGAVDGPASLGGAATAQPATPLAEARSALEALGYKTAEADKLLNAIKAEGMGTDQLIREALKRAVR</sequence>
<evidence type="ECO:0000259" key="7">
    <source>
        <dbReference type="SMART" id="SM00278"/>
    </source>
</evidence>
<comment type="caution">
    <text evidence="8">The sequence shown here is derived from an EMBL/GenBank/DDBJ whole genome shotgun (WGS) entry which is preliminary data.</text>
</comment>
<gene>
    <name evidence="6 8" type="primary">ruvA</name>
    <name evidence="8" type="ORF">ED208_09730</name>
</gene>
<accession>A0A3N0V9M6</accession>
<keyword evidence="1 6" id="KW-0963">Cytoplasm</keyword>
<comment type="subcellular location">
    <subcellularLocation>
        <location evidence="6">Cytoplasm</location>
    </subcellularLocation>
</comment>
<feature type="region of interest" description="Domain III" evidence="6">
    <location>
        <begin position="148"/>
        <end position="197"/>
    </location>
</feature>
<dbReference type="InterPro" id="IPR003583">
    <property type="entry name" value="Hlx-hairpin-Hlx_DNA-bd_motif"/>
</dbReference>
<dbReference type="EMBL" id="RJVO01000004">
    <property type="protein sequence ID" value="ROH89415.1"/>
    <property type="molecule type" value="Genomic_DNA"/>
</dbReference>
<dbReference type="GO" id="GO:0009379">
    <property type="term" value="C:Holliday junction helicase complex"/>
    <property type="evidence" value="ECO:0007669"/>
    <property type="project" value="InterPro"/>
</dbReference>
<dbReference type="NCBIfam" id="TIGR00084">
    <property type="entry name" value="ruvA"/>
    <property type="match status" value="1"/>
</dbReference>
<comment type="similarity">
    <text evidence="6">Belongs to the RuvA family.</text>
</comment>
<dbReference type="Pfam" id="PF01330">
    <property type="entry name" value="RuvA_N"/>
    <property type="match status" value="1"/>
</dbReference>
<dbReference type="GO" id="GO:0006310">
    <property type="term" value="P:DNA recombination"/>
    <property type="evidence" value="ECO:0007669"/>
    <property type="project" value="UniProtKB-UniRule"/>
</dbReference>
<dbReference type="InParanoid" id="A0A3N0V9M6"/>
<feature type="domain" description="Helix-hairpin-helix DNA-binding motif class 1" evidence="7">
    <location>
        <begin position="73"/>
        <end position="92"/>
    </location>
</feature>
<evidence type="ECO:0000256" key="4">
    <source>
        <dbReference type="ARBA" id="ARBA00023172"/>
    </source>
</evidence>
<dbReference type="FunCoup" id="A0A3N0V9M6">
    <property type="interactions" value="248"/>
</dbReference>
<dbReference type="SMART" id="SM00278">
    <property type="entry name" value="HhH1"/>
    <property type="match status" value="2"/>
</dbReference>
<dbReference type="Gene3D" id="1.10.8.10">
    <property type="entry name" value="DNA helicase RuvA subunit, C-terminal domain"/>
    <property type="match status" value="1"/>
</dbReference>
<keyword evidence="9" id="KW-1185">Reference proteome</keyword>
<dbReference type="RefSeq" id="WP_123211712.1">
    <property type="nucleotide sequence ID" value="NZ_RJVO01000004.1"/>
</dbReference>
<dbReference type="InterPro" id="IPR000085">
    <property type="entry name" value="RuvA"/>
</dbReference>
<proteinExistence type="inferred from homology"/>
<evidence type="ECO:0000313" key="9">
    <source>
        <dbReference type="Proteomes" id="UP000282106"/>
    </source>
</evidence>
<dbReference type="InterPro" id="IPR013849">
    <property type="entry name" value="DNA_helicase_Holl-junc_RuvA_I"/>
</dbReference>
<dbReference type="Gene3D" id="2.40.50.140">
    <property type="entry name" value="Nucleic acid-binding proteins"/>
    <property type="match status" value="1"/>
</dbReference>
<evidence type="ECO:0000256" key="6">
    <source>
        <dbReference type="HAMAP-Rule" id="MF_00031"/>
    </source>
</evidence>